<evidence type="ECO:0000313" key="3">
    <source>
        <dbReference type="Proteomes" id="UP000664702"/>
    </source>
</evidence>
<dbReference type="RefSeq" id="WP_028181231.1">
    <property type="nucleotide sequence ID" value="NZ_CP086136.1"/>
</dbReference>
<dbReference type="EMBL" id="CP086136">
    <property type="protein sequence ID" value="UEM14409.1"/>
    <property type="molecule type" value="Genomic_DNA"/>
</dbReference>
<organism evidence="1">
    <name type="scientific">Bradyrhizobium barranii subsp. barranii</name>
    <dbReference type="NCBI Taxonomy" id="2823807"/>
    <lineage>
        <taxon>Bacteria</taxon>
        <taxon>Pseudomonadati</taxon>
        <taxon>Pseudomonadota</taxon>
        <taxon>Alphaproteobacteria</taxon>
        <taxon>Hyphomicrobiales</taxon>
        <taxon>Nitrobacteraceae</taxon>
        <taxon>Bradyrhizobium</taxon>
        <taxon>Bradyrhizobium barranii</taxon>
    </lineage>
</organism>
<dbReference type="EMBL" id="JAGEMI010000001">
    <property type="protein sequence ID" value="MBO1861522.1"/>
    <property type="molecule type" value="Genomic_DNA"/>
</dbReference>
<evidence type="ECO:0000313" key="2">
    <source>
        <dbReference type="EMBL" id="UEM14409.1"/>
    </source>
</evidence>
<gene>
    <name evidence="2" type="ORF">J4G43_009245</name>
    <name evidence="1" type="ORF">J4G43_11410</name>
</gene>
<reference evidence="1" key="1">
    <citation type="submission" date="2021-03" db="EMBL/GenBank/DDBJ databases">
        <title>Whole Genome Sequence of Bradyrhizobium sp. Strain 144S4.</title>
        <authorList>
            <person name="Bromfield E.S.P."/>
            <person name="Cloutier S."/>
        </authorList>
    </citation>
    <scope>NUCLEOTIDE SEQUENCE [LARGE SCALE GENOMIC DNA]</scope>
    <source>
        <strain evidence="1">144S4</strain>
    </source>
</reference>
<protein>
    <submittedName>
        <fullName evidence="1">Uncharacterized protein</fullName>
    </submittedName>
</protein>
<proteinExistence type="predicted"/>
<accession>A0A939M217</accession>
<sequence>MKAGDYVRCNFPFREIAGPGPSPHIVLCLAVGRIQDEDFAVVAYTTTRVSFEGERRPRQHLLANEQRAVALGQSKAFHADASRVARLPLTQEYFPDLHNGQIATFGHDPAFVDKVA</sequence>
<dbReference type="KEGG" id="bban:J4G43_009245"/>
<dbReference type="GeneID" id="93211575"/>
<name>A0A939M217_9BRAD</name>
<reference evidence="2 3" key="2">
    <citation type="journal article" date="2022" name="Int. J. Syst. Evol. Microbiol.">
        <title>Strains of Bradyrhizobium barranii sp. nov. associated with legumes native to Canada are symbionts of soybeans and belong to different subspecies (subsp. barranii subsp. nov. and subsp. apii subsp. nov.) and symbiovars (sv. glycinearum and sv. septentrionale).</title>
        <authorList>
            <person name="Bromfield E.S.P."/>
            <person name="Cloutier S."/>
            <person name="Wasai-Hara S."/>
            <person name="Minamisawa K."/>
        </authorList>
    </citation>
    <scope>NUCLEOTIDE SEQUENCE [LARGE SCALE GENOMIC DNA]</scope>
    <source>
        <strain evidence="2 3">144S4</strain>
    </source>
</reference>
<dbReference type="Proteomes" id="UP000664702">
    <property type="component" value="Chromosome"/>
</dbReference>
<evidence type="ECO:0000313" key="1">
    <source>
        <dbReference type="EMBL" id="MBO1861522.1"/>
    </source>
</evidence>
<dbReference type="AlphaFoldDB" id="A0A939M217"/>